<dbReference type="EMBL" id="JABWDY010038122">
    <property type="protein sequence ID" value="KAF5179928.1"/>
    <property type="molecule type" value="Genomic_DNA"/>
</dbReference>
<proteinExistence type="predicted"/>
<protein>
    <submittedName>
        <fullName evidence="1">Uncharacterized protein</fullName>
    </submittedName>
</protein>
<evidence type="ECO:0000313" key="2">
    <source>
        <dbReference type="Proteomes" id="UP000554482"/>
    </source>
</evidence>
<dbReference type="AlphaFoldDB" id="A0A7J6V5G5"/>
<sequence length="92" mass="10492">MLRLTIEELLASCTQHHCIRLQHVSAMEIIVVRVLHLCLKMESQQIRLDNEDEDGRYYLGSDFDPYSGLQVLLGNKVQNCIICLVKIGPVPN</sequence>
<dbReference type="Proteomes" id="UP000554482">
    <property type="component" value="Unassembled WGS sequence"/>
</dbReference>
<accession>A0A7J6V5G5</accession>
<evidence type="ECO:0000313" key="1">
    <source>
        <dbReference type="EMBL" id="KAF5179928.1"/>
    </source>
</evidence>
<keyword evidence="2" id="KW-1185">Reference proteome</keyword>
<reference evidence="1 2" key="1">
    <citation type="submission" date="2020-06" db="EMBL/GenBank/DDBJ databases">
        <title>Transcriptomic and genomic resources for Thalictrum thalictroides and T. hernandezii: Facilitating candidate gene discovery in an emerging model plant lineage.</title>
        <authorList>
            <person name="Arias T."/>
            <person name="Riano-Pachon D.M."/>
            <person name="Di Stilio V.S."/>
        </authorList>
    </citation>
    <scope>NUCLEOTIDE SEQUENCE [LARGE SCALE GENOMIC DNA]</scope>
    <source>
        <strain evidence="2">cv. WT478/WT964</strain>
        <tissue evidence="1">Leaves</tissue>
    </source>
</reference>
<name>A0A7J6V5G5_THATH</name>
<organism evidence="1 2">
    <name type="scientific">Thalictrum thalictroides</name>
    <name type="common">Rue-anemone</name>
    <name type="synonym">Anemone thalictroides</name>
    <dbReference type="NCBI Taxonomy" id="46969"/>
    <lineage>
        <taxon>Eukaryota</taxon>
        <taxon>Viridiplantae</taxon>
        <taxon>Streptophyta</taxon>
        <taxon>Embryophyta</taxon>
        <taxon>Tracheophyta</taxon>
        <taxon>Spermatophyta</taxon>
        <taxon>Magnoliopsida</taxon>
        <taxon>Ranunculales</taxon>
        <taxon>Ranunculaceae</taxon>
        <taxon>Thalictroideae</taxon>
        <taxon>Thalictrum</taxon>
    </lineage>
</organism>
<comment type="caution">
    <text evidence="1">The sequence shown here is derived from an EMBL/GenBank/DDBJ whole genome shotgun (WGS) entry which is preliminary data.</text>
</comment>
<gene>
    <name evidence="1" type="ORF">FRX31_030488</name>
</gene>